<reference evidence="1" key="1">
    <citation type="journal article" date="2019" name="bioRxiv">
        <title>The Genome of the Zebra Mussel, Dreissena polymorpha: A Resource for Invasive Species Research.</title>
        <authorList>
            <person name="McCartney M.A."/>
            <person name="Auch B."/>
            <person name="Kono T."/>
            <person name="Mallez S."/>
            <person name="Zhang Y."/>
            <person name="Obille A."/>
            <person name="Becker A."/>
            <person name="Abrahante J.E."/>
            <person name="Garbe J."/>
            <person name="Badalamenti J.P."/>
            <person name="Herman A."/>
            <person name="Mangelson H."/>
            <person name="Liachko I."/>
            <person name="Sullivan S."/>
            <person name="Sone E.D."/>
            <person name="Koren S."/>
            <person name="Silverstein K.A.T."/>
            <person name="Beckman K.B."/>
            <person name="Gohl D.M."/>
        </authorList>
    </citation>
    <scope>NUCLEOTIDE SEQUENCE</scope>
    <source>
        <strain evidence="1">Duluth1</strain>
        <tissue evidence="1">Whole animal</tissue>
    </source>
</reference>
<name>A0A9D4CG20_DREPO</name>
<proteinExistence type="predicted"/>
<comment type="caution">
    <text evidence="1">The sequence shown here is derived from an EMBL/GenBank/DDBJ whole genome shotgun (WGS) entry which is preliminary data.</text>
</comment>
<evidence type="ECO:0000313" key="2">
    <source>
        <dbReference type="Proteomes" id="UP000828390"/>
    </source>
</evidence>
<gene>
    <name evidence="1" type="ORF">DPMN_050395</name>
</gene>
<protein>
    <submittedName>
        <fullName evidence="1">Uncharacterized protein</fullName>
    </submittedName>
</protein>
<reference evidence="1" key="2">
    <citation type="submission" date="2020-11" db="EMBL/GenBank/DDBJ databases">
        <authorList>
            <person name="McCartney M.A."/>
            <person name="Auch B."/>
            <person name="Kono T."/>
            <person name="Mallez S."/>
            <person name="Becker A."/>
            <person name="Gohl D.M."/>
            <person name="Silverstein K.A.T."/>
            <person name="Koren S."/>
            <person name="Bechman K.B."/>
            <person name="Herman A."/>
            <person name="Abrahante J.E."/>
            <person name="Garbe J."/>
        </authorList>
    </citation>
    <scope>NUCLEOTIDE SEQUENCE</scope>
    <source>
        <strain evidence="1">Duluth1</strain>
        <tissue evidence="1">Whole animal</tissue>
    </source>
</reference>
<dbReference type="EMBL" id="JAIWYP010000012">
    <property type="protein sequence ID" value="KAH3724575.1"/>
    <property type="molecule type" value="Genomic_DNA"/>
</dbReference>
<evidence type="ECO:0000313" key="1">
    <source>
        <dbReference type="EMBL" id="KAH3724575.1"/>
    </source>
</evidence>
<sequence>MVIREKDLKKNKDGIAIIRCAVPNKVLIKQNGCLELNGYIDRTVNYPDITALLQESEHSNVPSYVDVTPAVVNVKSDQTNVIVTLSNLTTNTVVILPKAILCERQPVTVTKEENCTLSTEHEKIIDKLNIDEHRISSTEQREKLKDLLRTHKDILSTSENDI</sequence>
<accession>A0A9D4CG20</accession>
<keyword evidence="2" id="KW-1185">Reference proteome</keyword>
<dbReference type="Proteomes" id="UP000828390">
    <property type="component" value="Unassembled WGS sequence"/>
</dbReference>
<dbReference type="AlphaFoldDB" id="A0A9D4CG20"/>
<organism evidence="1 2">
    <name type="scientific">Dreissena polymorpha</name>
    <name type="common">Zebra mussel</name>
    <name type="synonym">Mytilus polymorpha</name>
    <dbReference type="NCBI Taxonomy" id="45954"/>
    <lineage>
        <taxon>Eukaryota</taxon>
        <taxon>Metazoa</taxon>
        <taxon>Spiralia</taxon>
        <taxon>Lophotrochozoa</taxon>
        <taxon>Mollusca</taxon>
        <taxon>Bivalvia</taxon>
        <taxon>Autobranchia</taxon>
        <taxon>Heteroconchia</taxon>
        <taxon>Euheterodonta</taxon>
        <taxon>Imparidentia</taxon>
        <taxon>Neoheterodontei</taxon>
        <taxon>Myida</taxon>
        <taxon>Dreissenoidea</taxon>
        <taxon>Dreissenidae</taxon>
        <taxon>Dreissena</taxon>
    </lineage>
</organism>